<evidence type="ECO:0000256" key="3">
    <source>
        <dbReference type="ARBA" id="ARBA00022475"/>
    </source>
</evidence>
<feature type="transmembrane region" description="Helical" evidence="12">
    <location>
        <begin position="456"/>
        <end position="481"/>
    </location>
</feature>
<name>A0A1H9IMK1_9GAMM</name>
<accession>A0A1H9IMK1</accession>
<dbReference type="PIRSF" id="PIRSF006247">
    <property type="entry name" value="TrkH"/>
    <property type="match status" value="1"/>
</dbReference>
<evidence type="ECO:0000313" key="13">
    <source>
        <dbReference type="EMBL" id="SEQ75971.1"/>
    </source>
</evidence>
<keyword evidence="2 10" id="KW-0813">Transport</keyword>
<feature type="binding site" evidence="11">
    <location>
        <position position="433"/>
    </location>
    <ligand>
        <name>K(+)</name>
        <dbReference type="ChEBI" id="CHEBI:29103"/>
    </ligand>
</feature>
<organism evidence="13 14">
    <name type="scientific">Amphritea atlantica</name>
    <dbReference type="NCBI Taxonomy" id="355243"/>
    <lineage>
        <taxon>Bacteria</taxon>
        <taxon>Pseudomonadati</taxon>
        <taxon>Pseudomonadota</taxon>
        <taxon>Gammaproteobacteria</taxon>
        <taxon>Oceanospirillales</taxon>
        <taxon>Oceanospirillaceae</taxon>
        <taxon>Amphritea</taxon>
    </lineage>
</organism>
<feature type="transmembrane region" description="Helical" evidence="12">
    <location>
        <begin position="135"/>
        <end position="155"/>
    </location>
</feature>
<protein>
    <recommendedName>
        <fullName evidence="10">Trk system potassium uptake protein</fullName>
    </recommendedName>
</protein>
<keyword evidence="14" id="KW-1185">Reference proteome</keyword>
<keyword evidence="4 10" id="KW-0633">Potassium transport</keyword>
<feature type="transmembrane region" description="Helical" evidence="12">
    <location>
        <begin position="272"/>
        <end position="292"/>
    </location>
</feature>
<evidence type="ECO:0000256" key="4">
    <source>
        <dbReference type="ARBA" id="ARBA00022538"/>
    </source>
</evidence>
<dbReference type="InterPro" id="IPR003445">
    <property type="entry name" value="Cat_transpt"/>
</dbReference>
<evidence type="ECO:0000256" key="2">
    <source>
        <dbReference type="ARBA" id="ARBA00022448"/>
    </source>
</evidence>
<dbReference type="GO" id="GO:0015379">
    <property type="term" value="F:potassium:chloride symporter activity"/>
    <property type="evidence" value="ECO:0007669"/>
    <property type="project" value="InterPro"/>
</dbReference>
<keyword evidence="7 12" id="KW-1133">Transmembrane helix</keyword>
<evidence type="ECO:0000256" key="9">
    <source>
        <dbReference type="ARBA" id="ARBA00023136"/>
    </source>
</evidence>
<dbReference type="EMBL" id="FOGB01000007">
    <property type="protein sequence ID" value="SEQ75971.1"/>
    <property type="molecule type" value="Genomic_DNA"/>
</dbReference>
<feature type="binding site" evidence="11">
    <location>
        <position position="432"/>
    </location>
    <ligand>
        <name>K(+)</name>
        <dbReference type="ChEBI" id="CHEBI:29103"/>
    </ligand>
</feature>
<keyword evidence="6 10" id="KW-0630">Potassium</keyword>
<evidence type="ECO:0000256" key="6">
    <source>
        <dbReference type="ARBA" id="ARBA00022958"/>
    </source>
</evidence>
<keyword evidence="9 10" id="KW-0472">Membrane</keyword>
<dbReference type="InterPro" id="IPR004772">
    <property type="entry name" value="TrkH"/>
</dbReference>
<proteinExistence type="inferred from homology"/>
<feature type="transmembrane region" description="Helical" evidence="12">
    <location>
        <begin position="39"/>
        <end position="60"/>
    </location>
</feature>
<dbReference type="STRING" id="355243.SAMN03080615_02661"/>
<dbReference type="GO" id="GO:0046872">
    <property type="term" value="F:metal ion binding"/>
    <property type="evidence" value="ECO:0007669"/>
    <property type="project" value="UniProtKB-KW"/>
</dbReference>
<dbReference type="AlphaFoldDB" id="A0A1H9IMK1"/>
<evidence type="ECO:0000256" key="5">
    <source>
        <dbReference type="ARBA" id="ARBA00022692"/>
    </source>
</evidence>
<keyword evidence="3 10" id="KW-1003">Cell membrane</keyword>
<evidence type="ECO:0000256" key="12">
    <source>
        <dbReference type="SAM" id="Phobius"/>
    </source>
</evidence>
<dbReference type="OrthoDB" id="9810952at2"/>
<feature type="transmembrane region" description="Helical" evidence="12">
    <location>
        <begin position="329"/>
        <end position="351"/>
    </location>
</feature>
<sequence length="483" mass="52729">MIKLFRPVLYVCGVLSLIMAALMLIPAGYAFFISHDPEMIPFLLSAGLSIMLGIVLILLFRSSSFTLTSRQLYLLTSSSWMLLSFLGALPLMLCHHPLSLSDAVFESVSGITTTGSTVLSGLQDLPPSLLLWRSLLQWVGGLGVIGMAVTILPFLRIGGMRLFQTESSDWAEKSLPRFHELARTLLFSYLLITTLCAVSYWIAGMNSFDAINHAFTTVSTGGYATDDRSMGRFGPMILWVSVFFMLLGGLPFTLFIRFLVNPSFKSLSDQQVKGFLMIVAGLVAILTAQLMITDTMPFFEALTHTAFNVTSVITTTGYASSDYTLWGEFSIALFFIVTFIGGCSGSTAGGMKIFRFQLSFSFLGDQFRKLVHPRGVFAIHYNGKLVHDDIIFSAVAFSFMFFLALAITTLLLTAIGIDFVTSFTGAATALTNVGPGLGDIIGPAGSFEPLPDLGKWILSFAMILGRLELLTVIVLFSPVFWKG</sequence>
<evidence type="ECO:0000256" key="10">
    <source>
        <dbReference type="PIRNR" id="PIRNR006247"/>
    </source>
</evidence>
<keyword evidence="8 10" id="KW-0406">Ion transport</keyword>
<dbReference type="Proteomes" id="UP000198749">
    <property type="component" value="Unassembled WGS sequence"/>
</dbReference>
<evidence type="ECO:0000256" key="7">
    <source>
        <dbReference type="ARBA" id="ARBA00022989"/>
    </source>
</evidence>
<comment type="similarity">
    <text evidence="10">Belongs to the TrkH potassium transport family.</text>
</comment>
<keyword evidence="5 12" id="KW-0812">Transmembrane</keyword>
<evidence type="ECO:0000256" key="8">
    <source>
        <dbReference type="ARBA" id="ARBA00023065"/>
    </source>
</evidence>
<dbReference type="PANTHER" id="PTHR32024:SF3">
    <property type="entry name" value="TRK SYSTEM POTASSIUM UPTAKE PROTEIN"/>
    <property type="match status" value="1"/>
</dbReference>
<dbReference type="Pfam" id="PF02386">
    <property type="entry name" value="TrkH"/>
    <property type="match status" value="1"/>
</dbReference>
<evidence type="ECO:0000256" key="1">
    <source>
        <dbReference type="ARBA" id="ARBA00004651"/>
    </source>
</evidence>
<dbReference type="GO" id="GO:0005886">
    <property type="term" value="C:plasma membrane"/>
    <property type="evidence" value="ECO:0007669"/>
    <property type="project" value="UniProtKB-SubCell"/>
</dbReference>
<dbReference type="PANTHER" id="PTHR32024">
    <property type="entry name" value="TRK SYSTEM POTASSIUM UPTAKE PROTEIN TRKG-RELATED"/>
    <property type="match status" value="1"/>
</dbReference>
<feature type="binding site" evidence="11">
    <location>
        <position position="315"/>
    </location>
    <ligand>
        <name>K(+)</name>
        <dbReference type="ChEBI" id="CHEBI:29103"/>
    </ligand>
</feature>
<feature type="transmembrane region" description="Helical" evidence="12">
    <location>
        <begin position="236"/>
        <end position="260"/>
    </location>
</feature>
<evidence type="ECO:0000313" key="14">
    <source>
        <dbReference type="Proteomes" id="UP000198749"/>
    </source>
</evidence>
<gene>
    <name evidence="13" type="ORF">SAMN03080615_02661</name>
</gene>
<feature type="binding site" evidence="11">
    <location>
        <position position="114"/>
    </location>
    <ligand>
        <name>K(+)</name>
        <dbReference type="ChEBI" id="CHEBI:29103"/>
    </ligand>
</feature>
<comment type="subcellular location">
    <subcellularLocation>
        <location evidence="10">Cell inner membrane</location>
        <topology evidence="10">Multi-pass membrane protein</topology>
    </subcellularLocation>
    <subcellularLocation>
        <location evidence="1">Cell membrane</location>
        <topology evidence="1">Multi-pass membrane protein</topology>
    </subcellularLocation>
</comment>
<feature type="transmembrane region" description="Helical" evidence="12">
    <location>
        <begin position="72"/>
        <end position="93"/>
    </location>
</feature>
<evidence type="ECO:0000256" key="11">
    <source>
        <dbReference type="PIRSR" id="PIRSR006247-1"/>
    </source>
</evidence>
<feature type="transmembrane region" description="Helical" evidence="12">
    <location>
        <begin position="184"/>
        <end position="203"/>
    </location>
</feature>
<feature type="transmembrane region" description="Helical" evidence="12">
    <location>
        <begin position="7"/>
        <end position="33"/>
    </location>
</feature>
<keyword evidence="10" id="KW-0997">Cell inner membrane</keyword>
<feature type="binding site" evidence="11">
    <location>
        <position position="113"/>
    </location>
    <ligand>
        <name>K(+)</name>
        <dbReference type="ChEBI" id="CHEBI:29103"/>
    </ligand>
</feature>
<feature type="transmembrane region" description="Helical" evidence="12">
    <location>
        <begin position="390"/>
        <end position="417"/>
    </location>
</feature>
<reference evidence="14" key="1">
    <citation type="submission" date="2016-10" db="EMBL/GenBank/DDBJ databases">
        <authorList>
            <person name="Varghese N."/>
            <person name="Submissions S."/>
        </authorList>
    </citation>
    <scope>NUCLEOTIDE SEQUENCE [LARGE SCALE GENOMIC DNA]</scope>
    <source>
        <strain evidence="14">DSM 18887</strain>
    </source>
</reference>
<feature type="binding site" evidence="11">
    <location>
        <position position="316"/>
    </location>
    <ligand>
        <name>K(+)</name>
        <dbReference type="ChEBI" id="CHEBI:29103"/>
    </ligand>
</feature>
<feature type="binding site" evidence="11">
    <location>
        <position position="221"/>
    </location>
    <ligand>
        <name>K(+)</name>
        <dbReference type="ChEBI" id="CHEBI:29103"/>
    </ligand>
</feature>
<keyword evidence="11" id="KW-0479">Metal-binding</keyword>